<dbReference type="GO" id="GO:0005634">
    <property type="term" value="C:nucleus"/>
    <property type="evidence" value="ECO:0007669"/>
    <property type="project" value="UniProtKB-SubCell"/>
</dbReference>
<dbReference type="SMART" id="SM00487">
    <property type="entry name" value="DEXDc"/>
    <property type="match status" value="1"/>
</dbReference>
<dbReference type="GO" id="GO:0004386">
    <property type="term" value="F:helicase activity"/>
    <property type="evidence" value="ECO:0007669"/>
    <property type="project" value="UniProtKB-KW"/>
</dbReference>
<name>A0A803P380_CANSA</name>
<dbReference type="EnsemblPlants" id="evm.model.02.925">
    <property type="protein sequence ID" value="cds.evm.model.02.925"/>
    <property type="gene ID" value="evm.TU.02.925"/>
</dbReference>
<evidence type="ECO:0000313" key="10">
    <source>
        <dbReference type="Proteomes" id="UP000596661"/>
    </source>
</evidence>
<dbReference type="Pfam" id="PF00271">
    <property type="entry name" value="Helicase_C"/>
    <property type="match status" value="1"/>
</dbReference>
<feature type="domain" description="Helicase C-terminal" evidence="8">
    <location>
        <begin position="1124"/>
        <end position="1289"/>
    </location>
</feature>
<keyword evidence="2" id="KW-0547">Nucleotide-binding</keyword>
<dbReference type="EMBL" id="UZAU01000142">
    <property type="status" value="NOT_ANNOTATED_CDS"/>
    <property type="molecule type" value="Genomic_DNA"/>
</dbReference>
<keyword evidence="3" id="KW-0378">Hydrolase</keyword>
<keyword evidence="4" id="KW-0347">Helicase</keyword>
<feature type="domain" description="Helicase ATP-binding" evidence="7">
    <location>
        <begin position="761"/>
        <end position="960"/>
    </location>
</feature>
<evidence type="ECO:0000256" key="6">
    <source>
        <dbReference type="ARBA" id="ARBA00023242"/>
    </source>
</evidence>
<reference evidence="9" key="1">
    <citation type="submission" date="2018-11" db="EMBL/GenBank/DDBJ databases">
        <authorList>
            <person name="Grassa J C."/>
        </authorList>
    </citation>
    <scope>NUCLEOTIDE SEQUENCE [LARGE SCALE GENOMIC DNA]</scope>
</reference>
<accession>A0A803P380</accession>
<dbReference type="InterPro" id="IPR027417">
    <property type="entry name" value="P-loop_NTPase"/>
</dbReference>
<dbReference type="InterPro" id="IPR049730">
    <property type="entry name" value="SNF2/RAD54-like_C"/>
</dbReference>
<evidence type="ECO:0000256" key="1">
    <source>
        <dbReference type="ARBA" id="ARBA00004123"/>
    </source>
</evidence>
<organism evidence="9 10">
    <name type="scientific">Cannabis sativa</name>
    <name type="common">Hemp</name>
    <name type="synonym">Marijuana</name>
    <dbReference type="NCBI Taxonomy" id="3483"/>
    <lineage>
        <taxon>Eukaryota</taxon>
        <taxon>Viridiplantae</taxon>
        <taxon>Streptophyta</taxon>
        <taxon>Embryophyta</taxon>
        <taxon>Tracheophyta</taxon>
        <taxon>Spermatophyta</taxon>
        <taxon>Magnoliopsida</taxon>
        <taxon>eudicotyledons</taxon>
        <taxon>Gunneridae</taxon>
        <taxon>Pentapetalae</taxon>
        <taxon>rosids</taxon>
        <taxon>fabids</taxon>
        <taxon>Rosales</taxon>
        <taxon>Cannabaceae</taxon>
        <taxon>Cannabis</taxon>
    </lineage>
</organism>
<dbReference type="GO" id="GO:0080188">
    <property type="term" value="P:gene silencing by siRNA-directed DNA methylation"/>
    <property type="evidence" value="ECO:0007669"/>
    <property type="project" value="InterPro"/>
</dbReference>
<keyword evidence="10" id="KW-1185">Reference proteome</keyword>
<dbReference type="Gene3D" id="3.40.50.300">
    <property type="entry name" value="P-loop containing nucleotide triphosphate hydrolases"/>
    <property type="match status" value="1"/>
</dbReference>
<dbReference type="InterPro" id="IPR001650">
    <property type="entry name" value="Helicase_C-like"/>
</dbReference>
<evidence type="ECO:0000313" key="9">
    <source>
        <dbReference type="EnsemblPlants" id="cds.evm.model.02.925"/>
    </source>
</evidence>
<protein>
    <recommendedName>
        <fullName evidence="11">SNF2 domain-containing protein CLASSY 2</fullName>
    </recommendedName>
</protein>
<dbReference type="Gramene" id="evm.model.02.925">
    <property type="protein sequence ID" value="cds.evm.model.02.925"/>
    <property type="gene ID" value="evm.TU.02.925"/>
</dbReference>
<sequence>MDGYQKEKLQVKTFCMKCHLDHKVELLAYVNSQHKTLEMSFLTFLSYNVAAANNSGDFWYFIYIYKSVWFTNLYIFSTLVAFEALCCGSWKTLKSIRISNGTMRLNFMDHGCTLQEKGPFTNLRIKSRQATLSDCTCFLRPGVDICVLSTLHSQHTQNLDDEGQDPVWIDARISSIERKPHESGCSCKFYINFYTNQGSLGSMTETLNKEINLVEIDKIFILQKLGQNFCEDQYYRWDFSEDCSTRQKTKMLLGKILFDLSWLLVTSSVKNLSFDVRSVQNKIVYQILGAVEESSSSSSHSTLHAANFKVDNGISVPIVVQFAEHDSIREEPTPILDKIEAEPSPFSDSMGLRRSKRRNVQPERFLGCDSGSEIDIGYVRTRPYKVDRGEDIELSMPLSLLFGVNGLRSKVRTKDKYISHPCKRDFYGNPIECESKTSSRKVKQSVTNHKEHQHKPDVSFTEKEIASLSFDYQFQVKNPQNRAKMLDEIPPQRYYNNNYSKVQKKNISDLEELELESTFERRPVARSVQRKRFRHYTRYTGANGERTYQKRSLHAGAYTELINSFLRNIDCTGKEEPPITDQWKEHKTTNFENEMPPDEDEEEMSETELLWKEMELALASTYVLDDDEDPNVRWTNARDKFSNLECEHDYKVDEEVGILCSLCGYVFTEIRDILPPFMQNTGWSAADKKFSEDDLEHGAAEESEMEFLCPQGCPDKPLSEEKENVWALIPEIQRKLHDHQKKAFEFLWKNIAGSLTPDLMKQKSSKLGGCVISHSPGAGKTFLMIAFLVSYLKLFPGKRPLILAPKTTLYTWYKEFIKWKIPIPVYLIHGRRTYRVFKSKTVNFPGAPRPTDDVRHILDCLEKIQKWHAQPSVLVMGYTSFLALMREDSKFAHRKFMAKVLRESPGILVLDEGHNPRSTKSRLRKALMKVETDLRILLSGTLFQNNFCEYFNTLCLARPKFVNEVLKVLDPKYKRKKKKLVEKARNLQEARARKYFLDNIAKKIDSSEEKERMQGLKMLRKITTKFIDVYEGGGSADTLPGLQIYTLLMNSTDKQHEILVRLHQIMSTYHGYPLELELMITLGSIHPWLIKTAVCANKFFSEEELEDLEKYKFDLKKGSKVKFVLNLVYRVVKKEKILLFCHNIAPVKLFLELFERVFGWQRGKEVLVLTGDLELFERGRVMDKFEEPAGESKVLLASITACAEGISLTAASRVIMLDSEWNPSKTKQAIARAFRPGQQKVVYVYQLLATGTLEEDKYRRTTWKEWVSSMIFSEALVEDPSKWQAEKLEDDILREMVEEDRTKSFHMIMKNEKASTVIRGKED</sequence>
<dbReference type="Proteomes" id="UP000596661">
    <property type="component" value="Chromosome 2"/>
</dbReference>
<evidence type="ECO:0000256" key="5">
    <source>
        <dbReference type="ARBA" id="ARBA00022840"/>
    </source>
</evidence>
<dbReference type="PROSITE" id="PS51194">
    <property type="entry name" value="HELICASE_CTER"/>
    <property type="match status" value="1"/>
</dbReference>
<dbReference type="SMART" id="SM00490">
    <property type="entry name" value="HELICc"/>
    <property type="match status" value="1"/>
</dbReference>
<evidence type="ECO:0000259" key="7">
    <source>
        <dbReference type="PROSITE" id="PS51192"/>
    </source>
</evidence>
<dbReference type="PANTHER" id="PTHR45821:SF2">
    <property type="entry name" value="SNF2 DOMAIN-CONTAINING PROTEIN CLASSY 2"/>
    <property type="match status" value="1"/>
</dbReference>
<dbReference type="InterPro" id="IPR014001">
    <property type="entry name" value="Helicase_ATP-bd"/>
</dbReference>
<dbReference type="PROSITE" id="PS51192">
    <property type="entry name" value="HELICASE_ATP_BIND_1"/>
    <property type="match status" value="1"/>
</dbReference>
<dbReference type="Pfam" id="PF00176">
    <property type="entry name" value="SNF2-rel_dom"/>
    <property type="match status" value="1"/>
</dbReference>
<dbReference type="Gene3D" id="3.40.50.10810">
    <property type="entry name" value="Tandem AAA-ATPase domain"/>
    <property type="match status" value="1"/>
</dbReference>
<dbReference type="SUPFAM" id="SSF52540">
    <property type="entry name" value="P-loop containing nucleoside triphosphate hydrolases"/>
    <property type="match status" value="2"/>
</dbReference>
<evidence type="ECO:0008006" key="11">
    <source>
        <dbReference type="Google" id="ProtNLM"/>
    </source>
</evidence>
<keyword evidence="5" id="KW-0067">ATP-binding</keyword>
<reference evidence="9" key="2">
    <citation type="submission" date="2021-03" db="UniProtKB">
        <authorList>
            <consortium name="EnsemblPlants"/>
        </authorList>
    </citation>
    <scope>IDENTIFICATION</scope>
</reference>
<dbReference type="InterPro" id="IPR000330">
    <property type="entry name" value="SNF2_N"/>
</dbReference>
<evidence type="ECO:0000259" key="8">
    <source>
        <dbReference type="PROSITE" id="PS51194"/>
    </source>
</evidence>
<dbReference type="OMA" id="WEIPIPV"/>
<dbReference type="GO" id="GO:0016787">
    <property type="term" value="F:hydrolase activity"/>
    <property type="evidence" value="ECO:0007669"/>
    <property type="project" value="UniProtKB-KW"/>
</dbReference>
<evidence type="ECO:0000256" key="3">
    <source>
        <dbReference type="ARBA" id="ARBA00022801"/>
    </source>
</evidence>
<dbReference type="InterPro" id="IPR038718">
    <property type="entry name" value="SNF2-like_sf"/>
</dbReference>
<keyword evidence="6" id="KW-0539">Nucleus</keyword>
<comment type="subcellular location">
    <subcellularLocation>
        <location evidence="1">Nucleus</location>
    </subcellularLocation>
</comment>
<dbReference type="GO" id="GO:0005524">
    <property type="term" value="F:ATP binding"/>
    <property type="evidence" value="ECO:0007669"/>
    <property type="project" value="UniProtKB-KW"/>
</dbReference>
<evidence type="ECO:0000256" key="2">
    <source>
        <dbReference type="ARBA" id="ARBA00022741"/>
    </source>
</evidence>
<evidence type="ECO:0000256" key="4">
    <source>
        <dbReference type="ARBA" id="ARBA00022806"/>
    </source>
</evidence>
<dbReference type="InterPro" id="IPR044567">
    <property type="entry name" value="CLSY/DRD1"/>
</dbReference>
<dbReference type="CDD" id="cd18007">
    <property type="entry name" value="DEXHc_ATRX-like"/>
    <property type="match status" value="1"/>
</dbReference>
<dbReference type="CDD" id="cd18793">
    <property type="entry name" value="SF2_C_SNF"/>
    <property type="match status" value="1"/>
</dbReference>
<dbReference type="PANTHER" id="PTHR45821">
    <property type="entry name" value="SNF2 DOMAIN-CONTAINING PROTEIN CLASSY 2-RELATED"/>
    <property type="match status" value="1"/>
</dbReference>
<proteinExistence type="predicted"/>